<dbReference type="Pfam" id="PF00196">
    <property type="entry name" value="GerE"/>
    <property type="match status" value="1"/>
</dbReference>
<dbReference type="EMBL" id="VAUV01000005">
    <property type="protein sequence ID" value="TLD71374.1"/>
    <property type="molecule type" value="Genomic_DNA"/>
</dbReference>
<evidence type="ECO:0000313" key="9">
    <source>
        <dbReference type="EMBL" id="TLD71374.1"/>
    </source>
</evidence>
<dbReference type="PROSITE" id="PS50110">
    <property type="entry name" value="RESPONSE_REGULATORY"/>
    <property type="match status" value="1"/>
</dbReference>
<dbReference type="InterPro" id="IPR011006">
    <property type="entry name" value="CheY-like_superfamily"/>
</dbReference>
<proteinExistence type="predicted"/>
<dbReference type="InterPro" id="IPR058245">
    <property type="entry name" value="NreC/VraR/RcsB-like_REC"/>
</dbReference>
<dbReference type="Gene3D" id="3.40.50.2300">
    <property type="match status" value="1"/>
</dbReference>
<dbReference type="CDD" id="cd17535">
    <property type="entry name" value="REC_NarL-like"/>
    <property type="match status" value="1"/>
</dbReference>
<dbReference type="InterPro" id="IPR001789">
    <property type="entry name" value="Sig_transdc_resp-reg_receiver"/>
</dbReference>
<sequence>MSHDLSKTRSDVDATPIRVLLVDDHPVFRHGIRQLVNRMDDAEICGEAGDAPTALDAFRRLHPDLILLDIGLPGMNGIELIKMVKSEQNSMPVLVLSMHDEAIYGLGALRAGAKGYLRKDDALDHLNEALHTTAKNRYYLGRRFLSHVVREAIRCEDEKDNSHDIKGLTDREIEVFDLLGSGLGTRQIASKLGLSVKTIESHCARIKEKLLLHSAAQLVALAKDWRSERERETSSSDQAACNTEVPPKFN</sequence>
<evidence type="ECO:0000256" key="3">
    <source>
        <dbReference type="ARBA" id="ARBA00023125"/>
    </source>
</evidence>
<comment type="caution">
    <text evidence="9">The sequence shown here is derived from an EMBL/GenBank/DDBJ whole genome shotgun (WGS) entry which is preliminary data.</text>
</comment>
<dbReference type="SUPFAM" id="SSF52172">
    <property type="entry name" value="CheY-like"/>
    <property type="match status" value="1"/>
</dbReference>
<keyword evidence="2" id="KW-0805">Transcription regulation</keyword>
<protein>
    <submittedName>
        <fullName evidence="9">Response regulator transcription factor</fullName>
    </submittedName>
</protein>
<feature type="region of interest" description="Disordered" evidence="6">
    <location>
        <begin position="229"/>
        <end position="250"/>
    </location>
</feature>
<evidence type="ECO:0000256" key="4">
    <source>
        <dbReference type="ARBA" id="ARBA00023163"/>
    </source>
</evidence>
<evidence type="ECO:0000259" key="7">
    <source>
        <dbReference type="PROSITE" id="PS50043"/>
    </source>
</evidence>
<evidence type="ECO:0000256" key="1">
    <source>
        <dbReference type="ARBA" id="ARBA00022553"/>
    </source>
</evidence>
<feature type="modified residue" description="4-aspartylphosphate" evidence="5">
    <location>
        <position position="69"/>
    </location>
</feature>
<keyword evidence="10" id="KW-1185">Reference proteome</keyword>
<dbReference type="InterPro" id="IPR039420">
    <property type="entry name" value="WalR-like"/>
</dbReference>
<dbReference type="PANTHER" id="PTHR43214:SF41">
    <property type="entry name" value="NITRATE_NITRITE RESPONSE REGULATOR PROTEIN NARP"/>
    <property type="match status" value="1"/>
</dbReference>
<reference evidence="9 10" key="1">
    <citation type="submission" date="2019-05" db="EMBL/GenBank/DDBJ databases">
        <title>Verrucobacter flavum gen. nov., sp. nov. a new member of the family Verrucomicrobiaceae.</title>
        <authorList>
            <person name="Szuroczki S."/>
            <person name="Abbaszade G."/>
            <person name="Szabo A."/>
            <person name="Felfoldi T."/>
            <person name="Schumann P."/>
            <person name="Boka K."/>
            <person name="Keki Z."/>
            <person name="Toumi M."/>
            <person name="Toth E."/>
        </authorList>
    </citation>
    <scope>NUCLEOTIDE SEQUENCE [LARGE SCALE GENOMIC DNA]</scope>
    <source>
        <strain evidence="9 10">MG-N-17</strain>
    </source>
</reference>
<feature type="domain" description="HTH luxR-type" evidence="7">
    <location>
        <begin position="161"/>
        <end position="226"/>
    </location>
</feature>
<dbReference type="InterPro" id="IPR016032">
    <property type="entry name" value="Sig_transdc_resp-reg_C-effctor"/>
</dbReference>
<dbReference type="SUPFAM" id="SSF46894">
    <property type="entry name" value="C-terminal effector domain of the bipartite response regulators"/>
    <property type="match status" value="1"/>
</dbReference>
<evidence type="ECO:0000256" key="2">
    <source>
        <dbReference type="ARBA" id="ARBA00023015"/>
    </source>
</evidence>
<evidence type="ECO:0000256" key="6">
    <source>
        <dbReference type="SAM" id="MobiDB-lite"/>
    </source>
</evidence>
<dbReference type="PROSITE" id="PS50043">
    <property type="entry name" value="HTH_LUXR_2"/>
    <property type="match status" value="1"/>
</dbReference>
<dbReference type="GO" id="GO:0003677">
    <property type="term" value="F:DNA binding"/>
    <property type="evidence" value="ECO:0007669"/>
    <property type="project" value="UniProtKB-KW"/>
</dbReference>
<feature type="domain" description="Response regulatory" evidence="8">
    <location>
        <begin position="18"/>
        <end position="134"/>
    </location>
</feature>
<keyword evidence="1 5" id="KW-0597">Phosphoprotein</keyword>
<gene>
    <name evidence="9" type="ORF">FEM03_07535</name>
</gene>
<dbReference type="CDD" id="cd06170">
    <property type="entry name" value="LuxR_C_like"/>
    <property type="match status" value="1"/>
</dbReference>
<dbReference type="Pfam" id="PF00072">
    <property type="entry name" value="Response_reg"/>
    <property type="match status" value="1"/>
</dbReference>
<accession>A0A5R8KGF0</accession>
<dbReference type="AlphaFoldDB" id="A0A5R8KGF0"/>
<evidence type="ECO:0000256" key="5">
    <source>
        <dbReference type="PROSITE-ProRule" id="PRU00169"/>
    </source>
</evidence>
<dbReference type="PRINTS" id="PR00038">
    <property type="entry name" value="HTHLUXR"/>
</dbReference>
<dbReference type="SMART" id="SM00448">
    <property type="entry name" value="REC"/>
    <property type="match status" value="1"/>
</dbReference>
<dbReference type="PROSITE" id="PS00622">
    <property type="entry name" value="HTH_LUXR_1"/>
    <property type="match status" value="1"/>
</dbReference>
<dbReference type="InterPro" id="IPR000792">
    <property type="entry name" value="Tscrpt_reg_LuxR_C"/>
</dbReference>
<keyword evidence="3" id="KW-0238">DNA-binding</keyword>
<dbReference type="GO" id="GO:0006355">
    <property type="term" value="P:regulation of DNA-templated transcription"/>
    <property type="evidence" value="ECO:0007669"/>
    <property type="project" value="InterPro"/>
</dbReference>
<organism evidence="9 10">
    <name type="scientific">Phragmitibacter flavus</name>
    <dbReference type="NCBI Taxonomy" id="2576071"/>
    <lineage>
        <taxon>Bacteria</taxon>
        <taxon>Pseudomonadati</taxon>
        <taxon>Verrucomicrobiota</taxon>
        <taxon>Verrucomicrobiia</taxon>
        <taxon>Verrucomicrobiales</taxon>
        <taxon>Verrucomicrobiaceae</taxon>
        <taxon>Phragmitibacter</taxon>
    </lineage>
</organism>
<dbReference type="SMART" id="SM00421">
    <property type="entry name" value="HTH_LUXR"/>
    <property type="match status" value="1"/>
</dbReference>
<evidence type="ECO:0000313" key="10">
    <source>
        <dbReference type="Proteomes" id="UP000306196"/>
    </source>
</evidence>
<keyword evidence="4" id="KW-0804">Transcription</keyword>
<dbReference type="PANTHER" id="PTHR43214">
    <property type="entry name" value="TWO-COMPONENT RESPONSE REGULATOR"/>
    <property type="match status" value="1"/>
</dbReference>
<name>A0A5R8KGF0_9BACT</name>
<dbReference type="Proteomes" id="UP000306196">
    <property type="component" value="Unassembled WGS sequence"/>
</dbReference>
<evidence type="ECO:0000259" key="8">
    <source>
        <dbReference type="PROSITE" id="PS50110"/>
    </source>
</evidence>
<dbReference type="GO" id="GO:0000160">
    <property type="term" value="P:phosphorelay signal transduction system"/>
    <property type="evidence" value="ECO:0007669"/>
    <property type="project" value="InterPro"/>
</dbReference>
<dbReference type="OrthoDB" id="191163at2"/>